<dbReference type="PANTHER" id="PTHR37984:SF5">
    <property type="entry name" value="PROTEIN NYNRIN-LIKE"/>
    <property type="match status" value="1"/>
</dbReference>
<dbReference type="Gene3D" id="3.30.420.10">
    <property type="entry name" value="Ribonuclease H-like superfamily/Ribonuclease H"/>
    <property type="match status" value="1"/>
</dbReference>
<dbReference type="InterPro" id="IPR036397">
    <property type="entry name" value="RNaseH_sf"/>
</dbReference>
<dbReference type="SUPFAM" id="SSF53098">
    <property type="entry name" value="Ribonuclease H-like"/>
    <property type="match status" value="1"/>
</dbReference>
<dbReference type="InterPro" id="IPR001584">
    <property type="entry name" value="Integrase_cat-core"/>
</dbReference>
<reference evidence="2" key="1">
    <citation type="journal article" date="2021" name="Sci. Adv.">
        <title>The American lobster genome reveals insights on longevity, neural, and immune adaptations.</title>
        <authorList>
            <person name="Polinski J.M."/>
            <person name="Zimin A.V."/>
            <person name="Clark K.F."/>
            <person name="Kohn A.B."/>
            <person name="Sadowski N."/>
            <person name="Timp W."/>
            <person name="Ptitsyn A."/>
            <person name="Khanna P."/>
            <person name="Romanova D.Y."/>
            <person name="Williams P."/>
            <person name="Greenwood S.J."/>
            <person name="Moroz L.L."/>
            <person name="Walt D.R."/>
            <person name="Bodnar A.G."/>
        </authorList>
    </citation>
    <scope>NUCLEOTIDE SEQUENCE</scope>
    <source>
        <strain evidence="2">GMGI-L3</strain>
    </source>
</reference>
<proteinExistence type="predicted"/>
<dbReference type="AlphaFoldDB" id="A0A8J5MSW4"/>
<name>A0A8J5MSW4_HOMAM</name>
<sequence length="236" mass="27286">MDSDVRKYVSTCPQCQIGDTKMKKTAIELHPVSIASKIWHQMGVELCALPPSQEGYCAICVVADYFSKWVEAKPIRSKNSEVATFLYRLMCRFGCTRIQINDQGREFCNAVAEKLHSLTGKKQRITSSHHPQANGLVEKTSKTIQGSLLKVLKEEQDQWPRMSQRILHAFRTARHNSTGISPFEMIYARQPILPVHFIEEIDRENEDEFDEIQAFNLELEDCWLEENYVKEHLQIK</sequence>
<keyword evidence="3" id="KW-1185">Reference proteome</keyword>
<dbReference type="EMBL" id="JAHLQT010026502">
    <property type="protein sequence ID" value="KAG7163010.1"/>
    <property type="molecule type" value="Genomic_DNA"/>
</dbReference>
<dbReference type="Proteomes" id="UP000747542">
    <property type="component" value="Unassembled WGS sequence"/>
</dbReference>
<comment type="caution">
    <text evidence="2">The sequence shown here is derived from an EMBL/GenBank/DDBJ whole genome shotgun (WGS) entry which is preliminary data.</text>
</comment>
<accession>A0A8J5MSW4</accession>
<gene>
    <name evidence="2" type="primary">Tf2-6-L3</name>
    <name evidence="2" type="ORF">Hamer_G002058</name>
</gene>
<feature type="domain" description="Integrase catalytic" evidence="1">
    <location>
        <begin position="27"/>
        <end position="190"/>
    </location>
</feature>
<dbReference type="PROSITE" id="PS50994">
    <property type="entry name" value="INTEGRASE"/>
    <property type="match status" value="1"/>
</dbReference>
<dbReference type="GO" id="GO:0015074">
    <property type="term" value="P:DNA integration"/>
    <property type="evidence" value="ECO:0007669"/>
    <property type="project" value="InterPro"/>
</dbReference>
<evidence type="ECO:0000313" key="3">
    <source>
        <dbReference type="Proteomes" id="UP000747542"/>
    </source>
</evidence>
<dbReference type="PANTHER" id="PTHR37984">
    <property type="entry name" value="PROTEIN CBG26694"/>
    <property type="match status" value="1"/>
</dbReference>
<organism evidence="2 3">
    <name type="scientific">Homarus americanus</name>
    <name type="common">American lobster</name>
    <dbReference type="NCBI Taxonomy" id="6706"/>
    <lineage>
        <taxon>Eukaryota</taxon>
        <taxon>Metazoa</taxon>
        <taxon>Ecdysozoa</taxon>
        <taxon>Arthropoda</taxon>
        <taxon>Crustacea</taxon>
        <taxon>Multicrustacea</taxon>
        <taxon>Malacostraca</taxon>
        <taxon>Eumalacostraca</taxon>
        <taxon>Eucarida</taxon>
        <taxon>Decapoda</taxon>
        <taxon>Pleocyemata</taxon>
        <taxon>Astacidea</taxon>
        <taxon>Nephropoidea</taxon>
        <taxon>Nephropidae</taxon>
        <taxon>Homarus</taxon>
    </lineage>
</organism>
<evidence type="ECO:0000259" key="1">
    <source>
        <dbReference type="PROSITE" id="PS50994"/>
    </source>
</evidence>
<dbReference type="GO" id="GO:0003676">
    <property type="term" value="F:nucleic acid binding"/>
    <property type="evidence" value="ECO:0007669"/>
    <property type="project" value="InterPro"/>
</dbReference>
<protein>
    <submittedName>
        <fullName evidence="2">Transposon Tf2-6 polyprotein-like 3</fullName>
    </submittedName>
</protein>
<dbReference type="InterPro" id="IPR012337">
    <property type="entry name" value="RNaseH-like_sf"/>
</dbReference>
<evidence type="ECO:0000313" key="2">
    <source>
        <dbReference type="EMBL" id="KAG7163010.1"/>
    </source>
</evidence>
<dbReference type="InterPro" id="IPR050951">
    <property type="entry name" value="Retrovirus_Pol_polyprotein"/>
</dbReference>